<evidence type="ECO:0000313" key="1">
    <source>
        <dbReference type="EMBL" id="KAJ3589411.1"/>
    </source>
</evidence>
<sequence>MGSSSLMGWGSLSAGPCRGAEVETVEEVEAGATVEAEVETVEEVEAGATVEAEVEAGMEVNVEVAILVEWVEIEAEVDGSLVGGGG</sequence>
<keyword evidence="2" id="KW-1185">Reference proteome</keyword>
<protein>
    <submittedName>
        <fullName evidence="1">Uncharacterized protein</fullName>
    </submittedName>
</protein>
<accession>A0A9Q0DKU0</accession>
<reference evidence="1" key="1">
    <citation type="submission" date="2022-07" db="EMBL/GenBank/DDBJ databases">
        <title>Chromosome-level genome of Muraenolepis orangiensis.</title>
        <authorList>
            <person name="Kim J."/>
        </authorList>
    </citation>
    <scope>NUCLEOTIDE SEQUENCE</scope>
    <source>
        <strain evidence="1">KU_S4_2022</strain>
        <tissue evidence="1">Muscle</tissue>
    </source>
</reference>
<dbReference type="Proteomes" id="UP001148018">
    <property type="component" value="Unassembled WGS sequence"/>
</dbReference>
<gene>
    <name evidence="1" type="ORF">NHX12_010256</name>
</gene>
<dbReference type="AlphaFoldDB" id="A0A9Q0DKU0"/>
<name>A0A9Q0DKU0_9TELE</name>
<dbReference type="EMBL" id="JANIIK010000115">
    <property type="protein sequence ID" value="KAJ3589411.1"/>
    <property type="molecule type" value="Genomic_DNA"/>
</dbReference>
<organism evidence="1 2">
    <name type="scientific">Muraenolepis orangiensis</name>
    <name type="common">Patagonian moray cod</name>
    <dbReference type="NCBI Taxonomy" id="630683"/>
    <lineage>
        <taxon>Eukaryota</taxon>
        <taxon>Metazoa</taxon>
        <taxon>Chordata</taxon>
        <taxon>Craniata</taxon>
        <taxon>Vertebrata</taxon>
        <taxon>Euteleostomi</taxon>
        <taxon>Actinopterygii</taxon>
        <taxon>Neopterygii</taxon>
        <taxon>Teleostei</taxon>
        <taxon>Neoteleostei</taxon>
        <taxon>Acanthomorphata</taxon>
        <taxon>Zeiogadaria</taxon>
        <taxon>Gadariae</taxon>
        <taxon>Gadiformes</taxon>
        <taxon>Muraenolepidoidei</taxon>
        <taxon>Muraenolepididae</taxon>
        <taxon>Muraenolepis</taxon>
    </lineage>
</organism>
<evidence type="ECO:0000313" key="2">
    <source>
        <dbReference type="Proteomes" id="UP001148018"/>
    </source>
</evidence>
<proteinExistence type="predicted"/>
<comment type="caution">
    <text evidence="1">The sequence shown here is derived from an EMBL/GenBank/DDBJ whole genome shotgun (WGS) entry which is preliminary data.</text>
</comment>